<feature type="region of interest" description="Disordered" evidence="1">
    <location>
        <begin position="33"/>
        <end position="66"/>
    </location>
</feature>
<feature type="compositionally biased region" description="Basic residues" evidence="1">
    <location>
        <begin position="41"/>
        <end position="56"/>
    </location>
</feature>
<evidence type="ECO:0008006" key="5">
    <source>
        <dbReference type="Google" id="ProtNLM"/>
    </source>
</evidence>
<gene>
    <name evidence="3" type="ORF">H0A68_17070</name>
</gene>
<evidence type="ECO:0000256" key="2">
    <source>
        <dbReference type="SAM" id="SignalP"/>
    </source>
</evidence>
<dbReference type="RefSeq" id="WP_129970819.1">
    <property type="nucleotide sequence ID" value="NZ_JACCEW010000006.1"/>
</dbReference>
<name>A0A853FFD4_9BURK</name>
<dbReference type="EMBL" id="JACCEW010000006">
    <property type="protein sequence ID" value="NYT38597.1"/>
    <property type="molecule type" value="Genomic_DNA"/>
</dbReference>
<proteinExistence type="predicted"/>
<dbReference type="AlphaFoldDB" id="A0A853FFD4"/>
<dbReference type="Proteomes" id="UP000580517">
    <property type="component" value="Unassembled WGS sequence"/>
</dbReference>
<keyword evidence="4" id="KW-1185">Reference proteome</keyword>
<evidence type="ECO:0000313" key="3">
    <source>
        <dbReference type="EMBL" id="NYT38597.1"/>
    </source>
</evidence>
<sequence>MNRSSRLAITLATGALTTGLAFGIAPLAQAATQHAASAKHATSHHHKKTIKSKAHKTAAPAASNAK</sequence>
<feature type="signal peptide" evidence="2">
    <location>
        <begin position="1"/>
        <end position="30"/>
    </location>
</feature>
<accession>A0A853FFD4</accession>
<keyword evidence="2" id="KW-0732">Signal</keyword>
<evidence type="ECO:0000313" key="4">
    <source>
        <dbReference type="Proteomes" id="UP000580517"/>
    </source>
</evidence>
<protein>
    <recommendedName>
        <fullName evidence="5">Acid-shock protein</fullName>
    </recommendedName>
</protein>
<comment type="caution">
    <text evidence="3">The sequence shown here is derived from an EMBL/GenBank/DDBJ whole genome shotgun (WGS) entry which is preliminary data.</text>
</comment>
<organism evidence="3 4">
    <name type="scientific">Allopusillimonas soli</name>
    <dbReference type="NCBI Taxonomy" id="659016"/>
    <lineage>
        <taxon>Bacteria</taxon>
        <taxon>Pseudomonadati</taxon>
        <taxon>Pseudomonadota</taxon>
        <taxon>Betaproteobacteria</taxon>
        <taxon>Burkholderiales</taxon>
        <taxon>Alcaligenaceae</taxon>
        <taxon>Allopusillimonas</taxon>
    </lineage>
</organism>
<feature type="chain" id="PRO_5032855360" description="Acid-shock protein" evidence="2">
    <location>
        <begin position="31"/>
        <end position="66"/>
    </location>
</feature>
<evidence type="ECO:0000256" key="1">
    <source>
        <dbReference type="SAM" id="MobiDB-lite"/>
    </source>
</evidence>
<reference evidence="3 4" key="1">
    <citation type="submission" date="2020-07" db="EMBL/GenBank/DDBJ databases">
        <title>Taxonomic revisions and descriptions of new bacterial species based on genomic comparisons in the high-G+C-content subgroup of the family Alcaligenaceae.</title>
        <authorList>
            <person name="Szabo A."/>
            <person name="Felfoldi T."/>
        </authorList>
    </citation>
    <scope>NUCLEOTIDE SEQUENCE [LARGE SCALE GENOMIC DNA]</scope>
    <source>
        <strain evidence="3 4">DSM 25264</strain>
    </source>
</reference>